<keyword evidence="5" id="KW-1185">Reference proteome</keyword>
<dbReference type="EMBL" id="JAJIUN010000042">
    <property type="protein sequence ID" value="MCC8622395.1"/>
    <property type="molecule type" value="Genomic_DNA"/>
</dbReference>
<reference evidence="2 4" key="1">
    <citation type="submission" date="2014-11" db="EMBL/GenBank/DDBJ databases">
        <title>Draft Genome Sequences of Xanthomonas vesicatoria Strains from the Balkan Peninsula.</title>
        <authorList>
            <person name="Vancheva T."/>
            <person name="Lefeuvre P."/>
            <person name="Bogatzevska N."/>
            <person name="Moncheva P."/>
            <person name="Koebnik R."/>
        </authorList>
    </citation>
    <scope>NUCLEOTIDE SEQUENCE [LARGE SCALE GENOMIC DNA]</scope>
    <source>
        <strain evidence="2 4">53M</strain>
    </source>
</reference>
<evidence type="ECO:0000313" key="4">
    <source>
        <dbReference type="Proteomes" id="UP000030969"/>
    </source>
</evidence>
<dbReference type="Proteomes" id="UP001430544">
    <property type="component" value="Unassembled WGS sequence"/>
</dbReference>
<accession>A0AAJ0IUU5</accession>
<proteinExistence type="predicted"/>
<feature type="region of interest" description="Disordered" evidence="1">
    <location>
        <begin position="47"/>
        <end position="97"/>
    </location>
</feature>
<dbReference type="EMBL" id="JSYJ01000201">
    <property type="protein sequence ID" value="KHM90815.1"/>
    <property type="molecule type" value="Genomic_DNA"/>
</dbReference>
<protein>
    <submittedName>
        <fullName evidence="2">Type III secretion protein</fullName>
    </submittedName>
    <submittedName>
        <fullName evidence="3">Type III secretion system protein SctP</fullName>
    </submittedName>
</protein>
<dbReference type="AlphaFoldDB" id="A0AAJ0IUU5"/>
<organism evidence="2 4">
    <name type="scientific">Xanthomonas vesicatoria</name>
    <dbReference type="NCBI Taxonomy" id="56460"/>
    <lineage>
        <taxon>Bacteria</taxon>
        <taxon>Pseudomonadati</taxon>
        <taxon>Pseudomonadota</taxon>
        <taxon>Gammaproteobacteria</taxon>
        <taxon>Lysobacterales</taxon>
        <taxon>Lysobacteraceae</taxon>
        <taxon>Xanthomonas</taxon>
    </lineage>
</organism>
<gene>
    <name evidence="3" type="primary">sctP</name>
    <name evidence="3" type="ORF">LN473_10435</name>
    <name evidence="2" type="ORF">OR61_20865</name>
</gene>
<dbReference type="RefSeq" id="WP_039421363.1">
    <property type="nucleotide sequence ID" value="NZ_CP018470.1"/>
</dbReference>
<evidence type="ECO:0000313" key="3">
    <source>
        <dbReference type="EMBL" id="MCC8622395.1"/>
    </source>
</evidence>
<dbReference type="InterPro" id="IPR013390">
    <property type="entry name" value="T3SS_HpaP"/>
</dbReference>
<evidence type="ECO:0000256" key="1">
    <source>
        <dbReference type="SAM" id="MobiDB-lite"/>
    </source>
</evidence>
<reference evidence="3" key="2">
    <citation type="submission" date="2021-11" db="EMBL/GenBank/DDBJ databases">
        <title>Genome resources and taxonomic validation of 89 Xanthomonas strains.</title>
        <authorList>
            <person name="Tambong J.T."/>
        </authorList>
    </citation>
    <scope>NUCLEOTIDE SEQUENCE</scope>
    <source>
        <strain evidence="3">Bv 5-4A</strain>
    </source>
</reference>
<evidence type="ECO:0000313" key="5">
    <source>
        <dbReference type="Proteomes" id="UP001430544"/>
    </source>
</evidence>
<name>A0AAJ0IUU5_9XANT</name>
<dbReference type="NCBIfam" id="TIGR02557">
    <property type="entry name" value="HpaP"/>
    <property type="match status" value="1"/>
</dbReference>
<sequence>MRKPPIRHVRILPIAGAPVPPHTAPTPVRAMQRVSFMQLRRRASSVLPGLPGPLLPEDGDDDPPEAADAASDSGRPAPVPSAPPHLDDGTQRQIAQGDDGDALGRQIATEWIRTQRAQMAIHHIALRVADFCNASPVRGAGIWEAWLDINHDILPQTTLFLRLSPDQLSLRFDSGSPQTREVLCNGKERLDTALRAALSERLQISIEIV</sequence>
<dbReference type="Pfam" id="PF09483">
    <property type="entry name" value="HpaP"/>
    <property type="match status" value="1"/>
</dbReference>
<dbReference type="Proteomes" id="UP000030969">
    <property type="component" value="Unassembled WGS sequence"/>
</dbReference>
<comment type="caution">
    <text evidence="2">The sequence shown here is derived from an EMBL/GenBank/DDBJ whole genome shotgun (WGS) entry which is preliminary data.</text>
</comment>
<evidence type="ECO:0000313" key="2">
    <source>
        <dbReference type="EMBL" id="KHM90815.1"/>
    </source>
</evidence>